<name>A0A1I5I7I0_9FIRM</name>
<keyword evidence="8" id="KW-0547">Nucleotide-binding</keyword>
<evidence type="ECO:0000313" key="16">
    <source>
        <dbReference type="Proteomes" id="UP000586254"/>
    </source>
</evidence>
<reference evidence="15 16" key="1">
    <citation type="submission" date="2020-07" db="EMBL/GenBank/DDBJ databases">
        <title>Organ Donor 1.</title>
        <authorList>
            <person name="Marsh A.J."/>
            <person name="Azcarate-Peril M.A."/>
        </authorList>
    </citation>
    <scope>NUCLEOTIDE SEQUENCE [LARGE SCALE GENOMIC DNA]</scope>
    <source>
        <strain evidence="15 16">AMC0717</strain>
    </source>
</reference>
<dbReference type="InterPro" id="IPR036890">
    <property type="entry name" value="HATPase_C_sf"/>
</dbReference>
<sequence length="303" mass="33609">MFGIIVVLAVAVAVLAVQTVVMRREIRSMSRQLEDLSAGRSEKKISLTLVDARLNELATQINENMELQKQLRIDARKSEQRLKDSIAGVSHDLRTPLTAIIGYIQMLERSGLNGEQQEKATIILKKANAMRELVESFFELSVIESGQSELAEEAVNFTNIVSEAVVDFIPRFEAAELEPDVDLGDKSLYIAGDTTALGRIVQNLLSNALKYTAGRVKVALEERDGEIILTVVNEVRPDTPPDMERIFERFYTGDDCRNSGSAGLGLYIVKLLAEKMQGAVSASLENKMLSVYVVFQEEKNKQA</sequence>
<dbReference type="PANTHER" id="PTHR45528:SF1">
    <property type="entry name" value="SENSOR HISTIDINE KINASE CPXA"/>
    <property type="match status" value="1"/>
</dbReference>
<feature type="domain" description="Histidine kinase" evidence="14">
    <location>
        <begin position="88"/>
        <end position="281"/>
    </location>
</feature>
<evidence type="ECO:0000256" key="13">
    <source>
        <dbReference type="ARBA" id="ARBA00023136"/>
    </source>
</evidence>
<evidence type="ECO:0000256" key="5">
    <source>
        <dbReference type="ARBA" id="ARBA00022553"/>
    </source>
</evidence>
<evidence type="ECO:0000256" key="6">
    <source>
        <dbReference type="ARBA" id="ARBA00022679"/>
    </source>
</evidence>
<dbReference type="EMBL" id="JACCKS010000009">
    <property type="protein sequence ID" value="NZA38295.1"/>
    <property type="molecule type" value="Genomic_DNA"/>
</dbReference>
<dbReference type="InterPro" id="IPR003661">
    <property type="entry name" value="HisK_dim/P_dom"/>
</dbReference>
<dbReference type="CDD" id="cd00082">
    <property type="entry name" value="HisKA"/>
    <property type="match status" value="1"/>
</dbReference>
<dbReference type="RefSeq" id="WP_090411755.1">
    <property type="nucleotide sequence ID" value="NZ_DBGDOQ010000007.1"/>
</dbReference>
<dbReference type="SUPFAM" id="SSF55874">
    <property type="entry name" value="ATPase domain of HSP90 chaperone/DNA topoisomerase II/histidine kinase"/>
    <property type="match status" value="1"/>
</dbReference>
<dbReference type="Gene3D" id="3.30.565.10">
    <property type="entry name" value="Histidine kinase-like ATPase, C-terminal domain"/>
    <property type="match status" value="1"/>
</dbReference>
<dbReference type="InterPro" id="IPR050398">
    <property type="entry name" value="HssS/ArlS-like"/>
</dbReference>
<dbReference type="InterPro" id="IPR003594">
    <property type="entry name" value="HATPase_dom"/>
</dbReference>
<dbReference type="CDD" id="cd00075">
    <property type="entry name" value="HATPase"/>
    <property type="match status" value="1"/>
</dbReference>
<protein>
    <recommendedName>
        <fullName evidence="3">histidine kinase</fullName>
        <ecNumber evidence="3">2.7.13.3</ecNumber>
    </recommendedName>
</protein>
<dbReference type="InterPro" id="IPR036097">
    <property type="entry name" value="HisK_dim/P_sf"/>
</dbReference>
<evidence type="ECO:0000256" key="2">
    <source>
        <dbReference type="ARBA" id="ARBA00004651"/>
    </source>
</evidence>
<keyword evidence="10" id="KW-0067">ATP-binding</keyword>
<dbReference type="PANTHER" id="PTHR45528">
    <property type="entry name" value="SENSOR HISTIDINE KINASE CPXA"/>
    <property type="match status" value="1"/>
</dbReference>
<keyword evidence="9 15" id="KW-0418">Kinase</keyword>
<keyword evidence="6" id="KW-0808">Transferase</keyword>
<dbReference type="SMART" id="SM00388">
    <property type="entry name" value="HisKA"/>
    <property type="match status" value="1"/>
</dbReference>
<dbReference type="InterPro" id="IPR008358">
    <property type="entry name" value="Sig_transdc_His_kin/Pase_MprB"/>
</dbReference>
<dbReference type="EC" id="2.7.13.3" evidence="3"/>
<gene>
    <name evidence="15" type="ORF">H0N91_09135</name>
</gene>
<organism evidence="15 16">
    <name type="scientific">Eubacterium callanderi</name>
    <dbReference type="NCBI Taxonomy" id="53442"/>
    <lineage>
        <taxon>Bacteria</taxon>
        <taxon>Bacillati</taxon>
        <taxon>Bacillota</taxon>
        <taxon>Clostridia</taxon>
        <taxon>Eubacteriales</taxon>
        <taxon>Eubacteriaceae</taxon>
        <taxon>Eubacterium</taxon>
    </lineage>
</organism>
<dbReference type="Proteomes" id="UP000586254">
    <property type="component" value="Unassembled WGS sequence"/>
</dbReference>
<comment type="subcellular location">
    <subcellularLocation>
        <location evidence="2">Cell membrane</location>
        <topology evidence="2">Multi-pass membrane protein</topology>
    </subcellularLocation>
</comment>
<evidence type="ECO:0000256" key="11">
    <source>
        <dbReference type="ARBA" id="ARBA00022989"/>
    </source>
</evidence>
<dbReference type="GO" id="GO:0000155">
    <property type="term" value="F:phosphorelay sensor kinase activity"/>
    <property type="evidence" value="ECO:0007669"/>
    <property type="project" value="InterPro"/>
</dbReference>
<proteinExistence type="predicted"/>
<dbReference type="InterPro" id="IPR005467">
    <property type="entry name" value="His_kinase_dom"/>
</dbReference>
<evidence type="ECO:0000256" key="10">
    <source>
        <dbReference type="ARBA" id="ARBA00022840"/>
    </source>
</evidence>
<evidence type="ECO:0000256" key="1">
    <source>
        <dbReference type="ARBA" id="ARBA00000085"/>
    </source>
</evidence>
<dbReference type="Pfam" id="PF02518">
    <property type="entry name" value="HATPase_c"/>
    <property type="match status" value="1"/>
</dbReference>
<dbReference type="GO" id="GO:0005886">
    <property type="term" value="C:plasma membrane"/>
    <property type="evidence" value="ECO:0007669"/>
    <property type="project" value="UniProtKB-SubCell"/>
</dbReference>
<keyword evidence="5" id="KW-0597">Phosphoprotein</keyword>
<accession>A0A1I5I7I0</accession>
<comment type="caution">
    <text evidence="15">The sequence shown here is derived from an EMBL/GenBank/DDBJ whole genome shotgun (WGS) entry which is preliminary data.</text>
</comment>
<evidence type="ECO:0000256" key="9">
    <source>
        <dbReference type="ARBA" id="ARBA00022777"/>
    </source>
</evidence>
<keyword evidence="11" id="KW-1133">Transmembrane helix</keyword>
<evidence type="ECO:0000256" key="4">
    <source>
        <dbReference type="ARBA" id="ARBA00022475"/>
    </source>
</evidence>
<dbReference type="GO" id="GO:0005524">
    <property type="term" value="F:ATP binding"/>
    <property type="evidence" value="ECO:0007669"/>
    <property type="project" value="UniProtKB-KW"/>
</dbReference>
<keyword evidence="4" id="KW-1003">Cell membrane</keyword>
<evidence type="ECO:0000313" key="15">
    <source>
        <dbReference type="EMBL" id="NZA38295.1"/>
    </source>
</evidence>
<keyword evidence="7" id="KW-0812">Transmembrane</keyword>
<dbReference type="SMART" id="SM00387">
    <property type="entry name" value="HATPase_c"/>
    <property type="match status" value="1"/>
</dbReference>
<keyword evidence="12" id="KW-0902">Two-component regulatory system</keyword>
<evidence type="ECO:0000256" key="3">
    <source>
        <dbReference type="ARBA" id="ARBA00012438"/>
    </source>
</evidence>
<evidence type="ECO:0000259" key="14">
    <source>
        <dbReference type="PROSITE" id="PS50109"/>
    </source>
</evidence>
<dbReference type="Gene3D" id="1.10.287.130">
    <property type="match status" value="1"/>
</dbReference>
<dbReference type="AlphaFoldDB" id="A0A1I5I7I0"/>
<evidence type="ECO:0000256" key="8">
    <source>
        <dbReference type="ARBA" id="ARBA00022741"/>
    </source>
</evidence>
<dbReference type="Pfam" id="PF00512">
    <property type="entry name" value="HisKA"/>
    <property type="match status" value="1"/>
</dbReference>
<evidence type="ECO:0000256" key="7">
    <source>
        <dbReference type="ARBA" id="ARBA00022692"/>
    </source>
</evidence>
<dbReference type="PROSITE" id="PS50109">
    <property type="entry name" value="HIS_KIN"/>
    <property type="match status" value="1"/>
</dbReference>
<dbReference type="SUPFAM" id="SSF47384">
    <property type="entry name" value="Homodimeric domain of signal transducing histidine kinase"/>
    <property type="match status" value="1"/>
</dbReference>
<dbReference type="PRINTS" id="PR01780">
    <property type="entry name" value="LANTIREGPROT"/>
</dbReference>
<comment type="catalytic activity">
    <reaction evidence="1">
        <text>ATP + protein L-histidine = ADP + protein N-phospho-L-histidine.</text>
        <dbReference type="EC" id="2.7.13.3"/>
    </reaction>
</comment>
<keyword evidence="13" id="KW-0472">Membrane</keyword>
<evidence type="ECO:0000256" key="12">
    <source>
        <dbReference type="ARBA" id="ARBA00023012"/>
    </source>
</evidence>